<dbReference type="Pfam" id="PF02301">
    <property type="entry name" value="HORMA"/>
    <property type="match status" value="1"/>
</dbReference>
<dbReference type="GO" id="GO:0007094">
    <property type="term" value="P:mitotic spindle assembly checkpoint signaling"/>
    <property type="evidence" value="ECO:0007669"/>
    <property type="project" value="TreeGrafter"/>
</dbReference>
<keyword evidence="6" id="KW-0131">Cell cycle</keyword>
<keyword evidence="5" id="KW-0539">Nucleus</keyword>
<comment type="subcellular location">
    <subcellularLocation>
        <location evidence="1">Nucleus</location>
    </subcellularLocation>
</comment>
<evidence type="ECO:0000313" key="9">
    <source>
        <dbReference type="EMBL" id="GMH88022.1"/>
    </source>
</evidence>
<evidence type="ECO:0000256" key="7">
    <source>
        <dbReference type="SAM" id="MobiDB-lite"/>
    </source>
</evidence>
<dbReference type="SUPFAM" id="SSF56019">
    <property type="entry name" value="The spindle assembly checkpoint protein mad2"/>
    <property type="match status" value="1"/>
</dbReference>
<comment type="similarity">
    <text evidence="2">Belongs to the MAD2 family.</text>
</comment>
<organism evidence="9 10">
    <name type="scientific">Triparma strigata</name>
    <dbReference type="NCBI Taxonomy" id="1606541"/>
    <lineage>
        <taxon>Eukaryota</taxon>
        <taxon>Sar</taxon>
        <taxon>Stramenopiles</taxon>
        <taxon>Ochrophyta</taxon>
        <taxon>Bolidophyceae</taxon>
        <taxon>Parmales</taxon>
        <taxon>Triparmaceae</taxon>
        <taxon>Triparma</taxon>
    </lineage>
</organism>
<dbReference type="PROSITE" id="PS50815">
    <property type="entry name" value="HORMA"/>
    <property type="match status" value="1"/>
</dbReference>
<sequence length="231" mass="25694">MSSATATSNEISLKGSIAIITEFFHYSINSILYQRGIYPPETFSRSSKYGLTVLTSDDDELNAYLSQIMGQMERWLTEGEVERLVVVVTGVDSGETLERWQFNVTVQDDEANKPAAPATDENGNTLNSQPPPPASAPAKKSSKSLEQIHAEISALIRQITASVTFLPLLTEPCSFDLLVYTKKDAVVDSKWEDSDPRYIVNSSEVKLRSFTTTVHKVDSCVAYKEKDEWDL</sequence>
<feature type="region of interest" description="Disordered" evidence="7">
    <location>
        <begin position="108"/>
        <end position="143"/>
    </location>
</feature>
<name>A0A9W7ERF1_9STRA</name>
<evidence type="ECO:0000256" key="4">
    <source>
        <dbReference type="ARBA" id="ARBA00022776"/>
    </source>
</evidence>
<keyword evidence="10" id="KW-1185">Reference proteome</keyword>
<dbReference type="FunFam" id="3.30.900.10:FF:000002">
    <property type="entry name" value="Mitotic spindle assembly checkpoint protein MAD2A"/>
    <property type="match status" value="1"/>
</dbReference>
<dbReference type="GO" id="GO:0000776">
    <property type="term" value="C:kinetochore"/>
    <property type="evidence" value="ECO:0007669"/>
    <property type="project" value="TreeGrafter"/>
</dbReference>
<accession>A0A9W7ERF1</accession>
<protein>
    <recommendedName>
        <fullName evidence="8">HORMA domain-containing protein</fullName>
    </recommendedName>
</protein>
<evidence type="ECO:0000256" key="1">
    <source>
        <dbReference type="ARBA" id="ARBA00004123"/>
    </source>
</evidence>
<comment type="caution">
    <text evidence="9">The sequence shown here is derived from an EMBL/GenBank/DDBJ whole genome shotgun (WGS) entry which is preliminary data.</text>
</comment>
<evidence type="ECO:0000256" key="5">
    <source>
        <dbReference type="ARBA" id="ARBA00023242"/>
    </source>
</evidence>
<evidence type="ECO:0000313" key="10">
    <source>
        <dbReference type="Proteomes" id="UP001165085"/>
    </source>
</evidence>
<dbReference type="GO" id="GO:0005654">
    <property type="term" value="C:nucleoplasm"/>
    <property type="evidence" value="ECO:0007669"/>
    <property type="project" value="TreeGrafter"/>
</dbReference>
<evidence type="ECO:0000259" key="8">
    <source>
        <dbReference type="PROSITE" id="PS50815"/>
    </source>
</evidence>
<reference evidence="10" key="1">
    <citation type="journal article" date="2023" name="Commun. Biol.">
        <title>Genome analysis of Parmales, the sister group of diatoms, reveals the evolutionary specialization of diatoms from phago-mixotrophs to photoautotrophs.</title>
        <authorList>
            <person name="Ban H."/>
            <person name="Sato S."/>
            <person name="Yoshikawa S."/>
            <person name="Yamada K."/>
            <person name="Nakamura Y."/>
            <person name="Ichinomiya M."/>
            <person name="Sato N."/>
            <person name="Blanc-Mathieu R."/>
            <person name="Endo H."/>
            <person name="Kuwata A."/>
            <person name="Ogata H."/>
        </authorList>
    </citation>
    <scope>NUCLEOTIDE SEQUENCE [LARGE SCALE GENOMIC DNA]</scope>
    <source>
        <strain evidence="10">NIES 3701</strain>
    </source>
</reference>
<evidence type="ECO:0000256" key="3">
    <source>
        <dbReference type="ARBA" id="ARBA00022618"/>
    </source>
</evidence>
<feature type="domain" description="HORMA" evidence="8">
    <location>
        <begin position="14"/>
        <end position="221"/>
    </location>
</feature>
<dbReference type="PANTHER" id="PTHR11842:SF11">
    <property type="entry name" value="MITOTIC SPINDLE ASSEMBLY CHECKPOINT PROTEIN MAD2A"/>
    <property type="match status" value="1"/>
</dbReference>
<dbReference type="InterPro" id="IPR003511">
    <property type="entry name" value="HORMA_dom"/>
</dbReference>
<gene>
    <name evidence="9" type="ORF">TrST_g11101</name>
</gene>
<dbReference type="PANTHER" id="PTHR11842">
    <property type="entry name" value="MITOTIC SPINDLE ASSEMBLY CHECKPOINT PROTEIN MAD2"/>
    <property type="match status" value="1"/>
</dbReference>
<dbReference type="Gene3D" id="3.30.900.10">
    <property type="entry name" value="HORMA domain"/>
    <property type="match status" value="1"/>
</dbReference>
<dbReference type="GO" id="GO:0051301">
    <property type="term" value="P:cell division"/>
    <property type="evidence" value="ECO:0007669"/>
    <property type="project" value="UniProtKB-KW"/>
</dbReference>
<dbReference type="InterPro" id="IPR045091">
    <property type="entry name" value="Mad2-like"/>
</dbReference>
<keyword evidence="4" id="KW-0498">Mitosis</keyword>
<dbReference type="GO" id="GO:0005737">
    <property type="term" value="C:cytoplasm"/>
    <property type="evidence" value="ECO:0007669"/>
    <property type="project" value="TreeGrafter"/>
</dbReference>
<proteinExistence type="inferred from homology"/>
<dbReference type="Proteomes" id="UP001165085">
    <property type="component" value="Unassembled WGS sequence"/>
</dbReference>
<evidence type="ECO:0000256" key="2">
    <source>
        <dbReference type="ARBA" id="ARBA00010348"/>
    </source>
</evidence>
<keyword evidence="3" id="KW-0132">Cell division</keyword>
<dbReference type="InterPro" id="IPR036570">
    <property type="entry name" value="HORMA_dom_sf"/>
</dbReference>
<dbReference type="OrthoDB" id="1806at2759"/>
<dbReference type="EMBL" id="BRXY01000337">
    <property type="protein sequence ID" value="GMH88022.1"/>
    <property type="molecule type" value="Genomic_DNA"/>
</dbReference>
<dbReference type="AlphaFoldDB" id="A0A9W7ERF1"/>
<evidence type="ECO:0000256" key="6">
    <source>
        <dbReference type="ARBA" id="ARBA00023306"/>
    </source>
</evidence>